<dbReference type="PANTHER" id="PTHR10527">
    <property type="entry name" value="IMPORTIN BETA"/>
    <property type="match status" value="1"/>
</dbReference>
<reference evidence="8" key="1">
    <citation type="submission" date="2021-01" db="EMBL/GenBank/DDBJ databases">
        <authorList>
            <person name="Corre E."/>
            <person name="Pelletier E."/>
            <person name="Niang G."/>
            <person name="Scheremetjew M."/>
            <person name="Finn R."/>
            <person name="Kale V."/>
            <person name="Holt S."/>
            <person name="Cochrane G."/>
            <person name="Meng A."/>
            <person name="Brown T."/>
            <person name="Cohen L."/>
        </authorList>
    </citation>
    <scope>NUCLEOTIDE SEQUENCE</scope>
    <source>
        <strain evidence="8">CCMP1320</strain>
    </source>
</reference>
<evidence type="ECO:0000256" key="3">
    <source>
        <dbReference type="ARBA" id="ARBA00022490"/>
    </source>
</evidence>
<keyword evidence="2" id="KW-0813">Transport</keyword>
<dbReference type="Pfam" id="PF03810">
    <property type="entry name" value="IBN_N"/>
    <property type="match status" value="1"/>
</dbReference>
<dbReference type="SUPFAM" id="SSF48371">
    <property type="entry name" value="ARM repeat"/>
    <property type="match status" value="1"/>
</dbReference>
<keyword evidence="5" id="KW-0653">Protein transport</keyword>
<evidence type="ECO:0000256" key="5">
    <source>
        <dbReference type="ARBA" id="ARBA00022927"/>
    </source>
</evidence>
<feature type="compositionally biased region" description="Acidic residues" evidence="6">
    <location>
        <begin position="351"/>
        <end position="364"/>
    </location>
</feature>
<dbReference type="InterPro" id="IPR011989">
    <property type="entry name" value="ARM-like"/>
</dbReference>
<dbReference type="InterPro" id="IPR040122">
    <property type="entry name" value="Importin_beta"/>
</dbReference>
<dbReference type="PROSITE" id="PS50166">
    <property type="entry name" value="IMPORTIN_B_NT"/>
    <property type="match status" value="1"/>
</dbReference>
<feature type="region of interest" description="Disordered" evidence="6">
    <location>
        <begin position="315"/>
        <end position="365"/>
    </location>
</feature>
<dbReference type="GO" id="GO:0006606">
    <property type="term" value="P:protein import into nucleus"/>
    <property type="evidence" value="ECO:0007669"/>
    <property type="project" value="InterPro"/>
</dbReference>
<dbReference type="SMART" id="SM00913">
    <property type="entry name" value="IBN_N"/>
    <property type="match status" value="1"/>
</dbReference>
<dbReference type="AlphaFoldDB" id="A0A7S3QYA0"/>
<dbReference type="GO" id="GO:0031267">
    <property type="term" value="F:small GTPase binding"/>
    <property type="evidence" value="ECO:0007669"/>
    <property type="project" value="InterPro"/>
</dbReference>
<comment type="subcellular location">
    <subcellularLocation>
        <location evidence="1">Cytoplasm</location>
    </subcellularLocation>
</comment>
<protein>
    <recommendedName>
        <fullName evidence="7">Importin N-terminal domain-containing protein</fullName>
    </recommendedName>
</protein>
<dbReference type="EMBL" id="HBIP01020552">
    <property type="protein sequence ID" value="CAE0497152.1"/>
    <property type="molecule type" value="Transcribed_RNA"/>
</dbReference>
<accession>A0A7S3QYA0</accession>
<dbReference type="Gene3D" id="1.25.10.10">
    <property type="entry name" value="Leucine-rich Repeat Variant"/>
    <property type="match status" value="1"/>
</dbReference>
<evidence type="ECO:0000259" key="7">
    <source>
        <dbReference type="PROSITE" id="PS50166"/>
    </source>
</evidence>
<evidence type="ECO:0000256" key="2">
    <source>
        <dbReference type="ARBA" id="ARBA00022448"/>
    </source>
</evidence>
<evidence type="ECO:0000313" key="8">
    <source>
        <dbReference type="EMBL" id="CAE0497152.1"/>
    </source>
</evidence>
<gene>
    <name evidence="8" type="ORF">DTER00134_LOCUS12225</name>
</gene>
<proteinExistence type="predicted"/>
<keyword evidence="3" id="KW-0963">Cytoplasm</keyword>
<evidence type="ECO:0000256" key="4">
    <source>
        <dbReference type="ARBA" id="ARBA00022737"/>
    </source>
</evidence>
<dbReference type="Pfam" id="PF13513">
    <property type="entry name" value="HEAT_EZ"/>
    <property type="match status" value="1"/>
</dbReference>
<dbReference type="InterPro" id="IPR016024">
    <property type="entry name" value="ARM-type_fold"/>
</dbReference>
<feature type="compositionally biased region" description="Basic and acidic residues" evidence="6">
    <location>
        <begin position="327"/>
        <end position="338"/>
    </location>
</feature>
<evidence type="ECO:0000256" key="1">
    <source>
        <dbReference type="ARBA" id="ARBA00004496"/>
    </source>
</evidence>
<evidence type="ECO:0000256" key="6">
    <source>
        <dbReference type="SAM" id="MobiDB-lite"/>
    </source>
</evidence>
<feature type="domain" description="Importin N-terminal" evidence="7">
    <location>
        <begin position="28"/>
        <end position="99"/>
    </location>
</feature>
<name>A0A7S3QYA0_DUNTE</name>
<keyword evidence="4" id="KW-0677">Repeat</keyword>
<organism evidence="8">
    <name type="scientific">Dunaliella tertiolecta</name>
    <name type="common">Green alga</name>
    <dbReference type="NCBI Taxonomy" id="3047"/>
    <lineage>
        <taxon>Eukaryota</taxon>
        <taxon>Viridiplantae</taxon>
        <taxon>Chlorophyta</taxon>
        <taxon>core chlorophytes</taxon>
        <taxon>Chlorophyceae</taxon>
        <taxon>CS clade</taxon>
        <taxon>Chlamydomonadales</taxon>
        <taxon>Dunaliellaceae</taxon>
        <taxon>Dunaliella</taxon>
    </lineage>
</organism>
<dbReference type="InterPro" id="IPR001494">
    <property type="entry name" value="Importin-beta_N"/>
</dbReference>
<sequence length="933" mass="100801">MAWEPQAQGLLQLISLLGELQSGANNNQAEILQRLDTYRAIPDFNNYLAFIFARGEDAPVEIRQSAGLLLKNNLGQQFAGTPDELKQSIKDSLLHVLPHPQKPLRHTAGTCISTAVKSSGIASWPQLVAALLQCLHSDTPHMLDGGLDSLYKIIEDAPFEMEATMSNGQSVSYVFVPPLLNVLKGQSGDMRRQATACLNLMARDMPGGLMDNMDAYLQSLFALAHDASFAVRREVCVGLVQLLTVQPDRLQPFLYQVIEYMLQCNEVEDEGVALESCEFWMGFCEAQLDPKLLHPYLGRLIPMLMRNMVYEEHDEDVQDAEAAEAPATREDRDSELRPMHHKQKEHGATPEEGEEDEGDDDDEVESRWNLRKCSAAGLDRLSNVFGDDLLPVLMPIVEQRLQDPNWRARESAILALGAVAEGCHTGLLPYLGNMVSLLLPRMADPRPMVRIITCWALSRYAFWLLAGAQEAATVAAASASQAQQQGDAHAAAAAASQGDPAATPIGPVIEGLIRCMLDHNRFVQEAAVSGLANVIETAGQEDAMRVLEPYLKPIVDVIATAIQRYGRRNLRLAYDTLGTLSEAAGSRLGDPALVAVFMPPLCARLSAHSPHDRDLIPLLECLTMVFASLGRQLDAYAPGLFSAAMSLLAAQQHVRTAAASGAAPAAEYDRDLVVSALDLISGLAEGLGPSIDPLVASSPLPQVILASCTDESPDLRQSGFALVGDLARCCISHLTPLAPHLLTAALAALMPQQLVQANMKACNNACWALGEMCLKLSPPLVAECAESAANRMAYILALPVRLPRSLVENAAIALGRLSMVAPAIVAPHLPHFFVPWCQALRSVRDDVEKEHGFLGLCALLRLNPHPAMAANGFAALAAAASSWRCIGCEGLHNEIAQILLGLKQALTSSGAWEQQAALVDPVVLQKCATMFQL</sequence>
<dbReference type="GO" id="GO:0005737">
    <property type="term" value="C:cytoplasm"/>
    <property type="evidence" value="ECO:0007669"/>
    <property type="project" value="UniProtKB-SubCell"/>
</dbReference>